<gene>
    <name evidence="1" type="ORF">ALO47_01367</name>
</gene>
<sequence length="260" mass="28490">MKSRDDFLLESLFSGVLDMNQTLCKNSLVKLSPPSVPQACRHGIGVRTASSLTVHIDPYDSMDDGDLIELFWDGCYVASKILTASDIGTAIALRVPESFLQNGKARTYYRVMKVGGMPITSACRKLWVKLNPPGGRLLGPNAEENQGLAPLYVAPSVLRRGLTQRHLDGGLPMAIEPYLNMAAHDEITVRLGDLRMDLPPLTQEDIGEPIDLVVPPDLIMEAGDQQLEVTYCIIDRVGNNSLWAPPREITIPASSVRTPQ</sequence>
<organism evidence="1 2">
    <name type="scientific">Pseudomonas syringae pv. ribicola</name>
    <dbReference type="NCBI Taxonomy" id="55398"/>
    <lineage>
        <taxon>Bacteria</taxon>
        <taxon>Pseudomonadati</taxon>
        <taxon>Pseudomonadota</taxon>
        <taxon>Gammaproteobacteria</taxon>
        <taxon>Pseudomonadales</taxon>
        <taxon>Pseudomonadaceae</taxon>
        <taxon>Pseudomonas</taxon>
    </lineage>
</organism>
<reference evidence="1 2" key="1">
    <citation type="submission" date="2015-09" db="EMBL/GenBank/DDBJ databases">
        <title>Genome announcement of multiple Pseudomonas syringae strains.</title>
        <authorList>
            <person name="Thakur S."/>
            <person name="Wang P.W."/>
            <person name="Gong Y."/>
            <person name="Weir B.S."/>
            <person name="Guttman D.S."/>
        </authorList>
    </citation>
    <scope>NUCLEOTIDE SEQUENCE [LARGE SCALE GENOMIC DNA]</scope>
    <source>
        <strain evidence="1 2">ICMP3882</strain>
    </source>
</reference>
<protein>
    <submittedName>
        <fullName evidence="1">Uncharacterized protein</fullName>
    </submittedName>
</protein>
<evidence type="ECO:0000313" key="2">
    <source>
        <dbReference type="Proteomes" id="UP000050554"/>
    </source>
</evidence>
<dbReference type="EMBL" id="LJRF01000059">
    <property type="protein sequence ID" value="KPY49389.1"/>
    <property type="molecule type" value="Genomic_DNA"/>
</dbReference>
<dbReference type="PATRIC" id="fig|55398.3.peg.1718"/>
<accession>A0A0P9YTV4</accession>
<dbReference type="Proteomes" id="UP000050554">
    <property type="component" value="Unassembled WGS sequence"/>
</dbReference>
<dbReference type="AlphaFoldDB" id="A0A0P9YTV4"/>
<comment type="caution">
    <text evidence="1">The sequence shown here is derived from an EMBL/GenBank/DDBJ whole genome shotgun (WGS) entry which is preliminary data.</text>
</comment>
<proteinExistence type="predicted"/>
<name>A0A0P9YTV4_PSESI</name>
<evidence type="ECO:0000313" key="1">
    <source>
        <dbReference type="EMBL" id="KPY49389.1"/>
    </source>
</evidence>